<gene>
    <name evidence="1" type="ORF">LC087_19485</name>
</gene>
<dbReference type="Proteomes" id="UP001197974">
    <property type="component" value="Plasmid unnamed2"/>
</dbReference>
<geneLocation type="plasmid" evidence="1 2">
    <name>unnamed2</name>
</geneLocation>
<reference evidence="1 2" key="1">
    <citation type="submission" date="2023-06" db="EMBL/GenBank/DDBJ databases">
        <title>Five Gram-positive bacteria isolated from mangrove sediments in Shenzhen, Guangdong, China.</title>
        <authorList>
            <person name="Yu S."/>
            <person name="Zheng W."/>
            <person name="Huang Y."/>
        </authorList>
    </citation>
    <scope>NUCLEOTIDE SEQUENCE [LARGE SCALE GENOMIC DNA]</scope>
    <source>
        <strain evidence="1 2">SaN35-3</strain>
        <plasmid evidence="1 2">unnamed2</plasmid>
    </source>
</reference>
<organism evidence="1 2">
    <name type="scientific">Bacillus carboniphilus</name>
    <dbReference type="NCBI Taxonomy" id="86663"/>
    <lineage>
        <taxon>Bacteria</taxon>
        <taxon>Bacillati</taxon>
        <taxon>Bacillota</taxon>
        <taxon>Bacilli</taxon>
        <taxon>Bacillales</taxon>
        <taxon>Bacillaceae</taxon>
        <taxon>Bacillus</taxon>
    </lineage>
</organism>
<dbReference type="EMBL" id="CP129015">
    <property type="protein sequence ID" value="WLR44484.1"/>
    <property type="molecule type" value="Genomic_DNA"/>
</dbReference>
<evidence type="ECO:0000313" key="1">
    <source>
        <dbReference type="EMBL" id="WLR44484.1"/>
    </source>
</evidence>
<protein>
    <submittedName>
        <fullName evidence="1">Uncharacterized protein</fullName>
    </submittedName>
</protein>
<name>A0ABY9JYK7_9BACI</name>
<evidence type="ECO:0000313" key="2">
    <source>
        <dbReference type="Proteomes" id="UP001197974"/>
    </source>
</evidence>
<keyword evidence="2" id="KW-1185">Reference proteome</keyword>
<accession>A0ABY9JYK7</accession>
<proteinExistence type="predicted"/>
<keyword evidence="1" id="KW-0614">Plasmid</keyword>
<sequence>MSKMCLNVYFSPIDTVTPNMGWLFKSDNVHTSARDKGDGTPITDVSLQERKARVRPIKVTSTSTILAGENELIEIRPTDGTIATIVSVAIAVDAIQEATTGHNEVTIYQDTYYRDCYARVFRSYDKSIRMRANILNEGEFYTGYGPENNEQLQQSLKDLLFSDDLPLIFRFSNNTDADQKSLREVRLIVREEAVTW</sequence>
<dbReference type="RefSeq" id="WP_226540766.1">
    <property type="nucleotide sequence ID" value="NZ_CP129015.1"/>
</dbReference>